<evidence type="ECO:0000313" key="2">
    <source>
        <dbReference type="Proteomes" id="UP001732700"/>
    </source>
</evidence>
<name>A0ACD5YWA4_AVESA</name>
<sequence>MDFSVKDGKRLWSFIRRQEVLADKKRRWLGSTIQTPDGRSRRLKRPKFLADAYLTESDIRSEELSCEKVSATVAKSFSLQTKDYKHHLVQDGLRLLNLPRGEDGSLCPESLIIMHTTINKLSNEALQSVASIISNTKCSSVKTRPILKKFVTDHLQCYLAKVDNEDATMSRLSEILRNPCSYRSDSLSLVTPVQPVLLSSMNQALDRLDGIPDQALVAVNRKLIGKTCLPKFWHVPRSSSRRHLIEMVRKRCKLIIAQLEEGYLPKNLAKALSVMNLYWKQKLRSMDISQLEFFPFSKETASLQNDVLNALWSLPNIKHDDLKLLRPILDPDSNNQNMQFGAALRRYLMECLFECDEGDLPGEALRAIAFINRISRCKSVDLTEQGKYAEVDAVLNVSSQLRALAYYDTEDCSDDGRLMSLGSFNCSEDNDFILPEANYFHCNSERNMDGPCSSNDTPKAVDTDDCCSSESSRATNHVPEAEHSDLKLEDLALVKTVDMDHLKTSMRYKDLSEICDGTSTDAHMLVGHILDKWLVIQNGEMEELTKHYLGEDFASEGPRDTRELMNAAKKNLKGDILVDTVERILPNLPKSCTERVKRLMS</sequence>
<accession>A0ACD5YWA4</accession>
<keyword evidence="2" id="KW-1185">Reference proteome</keyword>
<evidence type="ECO:0000313" key="1">
    <source>
        <dbReference type="EnsemblPlants" id="AVESA.00010b.r2.6CG1078140.1.CDS"/>
    </source>
</evidence>
<dbReference type="EnsemblPlants" id="AVESA.00010b.r2.6CG1078140.1">
    <property type="protein sequence ID" value="AVESA.00010b.r2.6CG1078140.1.CDS"/>
    <property type="gene ID" value="AVESA.00010b.r2.6CG1078140"/>
</dbReference>
<protein>
    <submittedName>
        <fullName evidence="1">Uncharacterized protein</fullName>
    </submittedName>
</protein>
<proteinExistence type="predicted"/>
<dbReference type="Proteomes" id="UP001732700">
    <property type="component" value="Chromosome 6C"/>
</dbReference>
<reference evidence="1" key="2">
    <citation type="submission" date="2025-09" db="UniProtKB">
        <authorList>
            <consortium name="EnsemblPlants"/>
        </authorList>
    </citation>
    <scope>IDENTIFICATION</scope>
</reference>
<organism evidence="1 2">
    <name type="scientific">Avena sativa</name>
    <name type="common">Oat</name>
    <dbReference type="NCBI Taxonomy" id="4498"/>
    <lineage>
        <taxon>Eukaryota</taxon>
        <taxon>Viridiplantae</taxon>
        <taxon>Streptophyta</taxon>
        <taxon>Embryophyta</taxon>
        <taxon>Tracheophyta</taxon>
        <taxon>Spermatophyta</taxon>
        <taxon>Magnoliopsida</taxon>
        <taxon>Liliopsida</taxon>
        <taxon>Poales</taxon>
        <taxon>Poaceae</taxon>
        <taxon>BOP clade</taxon>
        <taxon>Pooideae</taxon>
        <taxon>Poodae</taxon>
        <taxon>Poeae</taxon>
        <taxon>Poeae Chloroplast Group 1 (Aveneae type)</taxon>
        <taxon>Aveninae</taxon>
        <taxon>Avena</taxon>
    </lineage>
</organism>
<reference evidence="1" key="1">
    <citation type="submission" date="2021-05" db="EMBL/GenBank/DDBJ databases">
        <authorList>
            <person name="Scholz U."/>
            <person name="Mascher M."/>
            <person name="Fiebig A."/>
        </authorList>
    </citation>
    <scope>NUCLEOTIDE SEQUENCE [LARGE SCALE GENOMIC DNA]</scope>
</reference>